<evidence type="ECO:0000259" key="3">
    <source>
        <dbReference type="Pfam" id="PF20153"/>
    </source>
</evidence>
<dbReference type="InterPro" id="IPR045338">
    <property type="entry name" value="DUF6535"/>
</dbReference>
<sequence>MSSSSSQTHERQKTAEFVEWKCNEKPYKCPLASEEKDPWTTLLAPLLEKDAARCHAWKEEVQNLLIFAGLFSAVVTAFIIDAYKTLEEDPNEAFRLYIIGHLGPAPQVVTIPSSDFSPTPSNVRINTLWFLSLVFSLATVLIGIVSLQWLREHQRPRKDLEPQIAFALHNMHIEALDRWYFPHIFTILPLLLQIGLVLFLCGVVDLLWSLNATVAIWVSIATGLTLLFLLITTALPTLQNLSLFLPRWQTSDQPRAPCPYKSPQSWAFHQLVAFILDCGMQTGSAPPEAYRRMDACTITSATNRKGWWQNMPRATAFIFRKKKGDTWLEHGIAWLFQRDLDYVQDGPDSNAPVARMKERPIPLYDAVQGLLDSKRSMSPEAQRERSTVDHCFEQIMALNTMEGSPYPTLLYRLAQSQPLTFGLPSGIQLLSMEVLHDQTLLMLYSRGDSFDNIPRSMIPQVVEICIRLTEWIYGQPEPRRYDSTGVVVPHSLPVQWISRQLDMGIVNGYLVQKPVLTTLCAFFHTATILHPIRDNLLSRTMHTNTYARQFIFWATTVIAREGDASPCDPLLDFITIYLRNFLNSTSPQSDTTDYVFYTAFIFSHALLFRTDNVTEPLAELILVLREYRRRFEPAAELSRSLALNHPQYKWDNFCATSEAFSVLFAPTPSFESNETHSSGNTRVPGEQDVRPGDSVIEIPSTSTTE</sequence>
<proteinExistence type="predicted"/>
<dbReference type="Pfam" id="PF20153">
    <property type="entry name" value="DUF6535"/>
    <property type="match status" value="1"/>
</dbReference>
<feature type="transmembrane region" description="Helical" evidence="2">
    <location>
        <begin position="184"/>
        <end position="208"/>
    </location>
</feature>
<comment type="caution">
    <text evidence="4">The sequence shown here is derived from an EMBL/GenBank/DDBJ whole genome shotgun (WGS) entry which is preliminary data.</text>
</comment>
<evidence type="ECO:0000313" key="5">
    <source>
        <dbReference type="Proteomes" id="UP000467700"/>
    </source>
</evidence>
<reference evidence="4 5" key="1">
    <citation type="submission" date="2020-01" db="EMBL/GenBank/DDBJ databases">
        <authorList>
            <person name="Gupta K D."/>
        </authorList>
    </citation>
    <scope>NUCLEOTIDE SEQUENCE [LARGE SCALE GENOMIC DNA]</scope>
</reference>
<keyword evidence="2" id="KW-0472">Membrane</keyword>
<accession>A0A8S0XQS4</accession>
<dbReference type="EMBL" id="CACVBS010000039">
    <property type="protein sequence ID" value="CAA7263277.1"/>
    <property type="molecule type" value="Genomic_DNA"/>
</dbReference>
<evidence type="ECO:0000256" key="1">
    <source>
        <dbReference type="SAM" id="MobiDB-lite"/>
    </source>
</evidence>
<keyword evidence="5" id="KW-1185">Reference proteome</keyword>
<feature type="transmembrane region" description="Helical" evidence="2">
    <location>
        <begin position="128"/>
        <end position="150"/>
    </location>
</feature>
<feature type="transmembrane region" description="Helical" evidence="2">
    <location>
        <begin position="214"/>
        <end position="238"/>
    </location>
</feature>
<evidence type="ECO:0000313" key="4">
    <source>
        <dbReference type="EMBL" id="CAA7263277.1"/>
    </source>
</evidence>
<evidence type="ECO:0000256" key="2">
    <source>
        <dbReference type="SAM" id="Phobius"/>
    </source>
</evidence>
<organism evidence="4 5">
    <name type="scientific">Cyclocybe aegerita</name>
    <name type="common">Black poplar mushroom</name>
    <name type="synonym">Agrocybe aegerita</name>
    <dbReference type="NCBI Taxonomy" id="1973307"/>
    <lineage>
        <taxon>Eukaryota</taxon>
        <taxon>Fungi</taxon>
        <taxon>Dikarya</taxon>
        <taxon>Basidiomycota</taxon>
        <taxon>Agaricomycotina</taxon>
        <taxon>Agaricomycetes</taxon>
        <taxon>Agaricomycetidae</taxon>
        <taxon>Agaricales</taxon>
        <taxon>Agaricineae</taxon>
        <taxon>Bolbitiaceae</taxon>
        <taxon>Cyclocybe</taxon>
    </lineage>
</organism>
<feature type="region of interest" description="Disordered" evidence="1">
    <location>
        <begin position="671"/>
        <end position="705"/>
    </location>
</feature>
<name>A0A8S0XQS4_CYCAE</name>
<dbReference type="AlphaFoldDB" id="A0A8S0XQS4"/>
<dbReference type="OrthoDB" id="2885050at2759"/>
<dbReference type="Proteomes" id="UP000467700">
    <property type="component" value="Unassembled WGS sequence"/>
</dbReference>
<keyword evidence="2" id="KW-1133">Transmembrane helix</keyword>
<protein>
    <recommendedName>
        <fullName evidence="3">DUF6535 domain-containing protein</fullName>
    </recommendedName>
</protein>
<gene>
    <name evidence="4" type="ORF">AAE3_LOCUS5572</name>
</gene>
<keyword evidence="2" id="KW-0812">Transmembrane</keyword>
<feature type="domain" description="DUF6535" evidence="3">
    <location>
        <begin position="39"/>
        <end position="209"/>
    </location>
</feature>
<feature type="compositionally biased region" description="Polar residues" evidence="1">
    <location>
        <begin position="671"/>
        <end position="681"/>
    </location>
</feature>